<evidence type="ECO:0000313" key="3">
    <source>
        <dbReference type="Proteomes" id="UP000749559"/>
    </source>
</evidence>
<keyword evidence="3" id="KW-1185">Reference proteome</keyword>
<feature type="region of interest" description="Disordered" evidence="1">
    <location>
        <begin position="1"/>
        <end position="32"/>
    </location>
</feature>
<evidence type="ECO:0000313" key="2">
    <source>
        <dbReference type="EMBL" id="CAH1786403.1"/>
    </source>
</evidence>
<organism evidence="2 3">
    <name type="scientific">Owenia fusiformis</name>
    <name type="common">Polychaete worm</name>
    <dbReference type="NCBI Taxonomy" id="6347"/>
    <lineage>
        <taxon>Eukaryota</taxon>
        <taxon>Metazoa</taxon>
        <taxon>Spiralia</taxon>
        <taxon>Lophotrochozoa</taxon>
        <taxon>Annelida</taxon>
        <taxon>Polychaeta</taxon>
        <taxon>Sedentaria</taxon>
        <taxon>Canalipalpata</taxon>
        <taxon>Sabellida</taxon>
        <taxon>Oweniida</taxon>
        <taxon>Oweniidae</taxon>
        <taxon>Owenia</taxon>
    </lineage>
</organism>
<dbReference type="OrthoDB" id="6286227at2759"/>
<dbReference type="Proteomes" id="UP000749559">
    <property type="component" value="Unassembled WGS sequence"/>
</dbReference>
<dbReference type="EMBL" id="CAIIXF020000006">
    <property type="protein sequence ID" value="CAH1786403.1"/>
    <property type="molecule type" value="Genomic_DNA"/>
</dbReference>
<dbReference type="AlphaFoldDB" id="A0A8J1TZC4"/>
<gene>
    <name evidence="2" type="ORF">OFUS_LOCUS12310</name>
</gene>
<proteinExistence type="predicted"/>
<sequence length="279" mass="32099">METQSDLQTQYQAYRPYSPPKQTQNDFRPFSRQRRPRTVAGYMGIGLGEPDFQRHNGTSYSGMNQWRNGEKGMRVPETISGTRIPLTTSDANWRKTKSTIKRDAGWPITGGDVLNSAREAHPGLQYDKAYYDLMQKVAYRYPNPGPPRERAGRIGGTWRHIKEVQSNGENRVVFVDGLVRVYDTQKVNSHLLHSGIAPTAKMATPIYTDRRDINFREGLENEIHRGGYKPWYTEKVPRVQDTGLRSMGRMENYQDKYKGFYKMNPTPTNIRSKIAIQGF</sequence>
<comment type="caution">
    <text evidence="2">The sequence shown here is derived from an EMBL/GenBank/DDBJ whole genome shotgun (WGS) entry which is preliminary data.</text>
</comment>
<feature type="compositionally biased region" description="Polar residues" evidence="1">
    <location>
        <begin position="1"/>
        <end position="12"/>
    </location>
</feature>
<protein>
    <submittedName>
        <fullName evidence="2">Uncharacterized protein</fullName>
    </submittedName>
</protein>
<name>A0A8J1TZC4_OWEFU</name>
<reference evidence="2" key="1">
    <citation type="submission" date="2022-03" db="EMBL/GenBank/DDBJ databases">
        <authorList>
            <person name="Martin C."/>
        </authorList>
    </citation>
    <scope>NUCLEOTIDE SEQUENCE</scope>
</reference>
<evidence type="ECO:0000256" key="1">
    <source>
        <dbReference type="SAM" id="MobiDB-lite"/>
    </source>
</evidence>
<accession>A0A8J1TZC4</accession>